<feature type="compositionally biased region" description="Low complexity" evidence="1">
    <location>
        <begin position="334"/>
        <end position="343"/>
    </location>
</feature>
<feature type="region of interest" description="Disordered" evidence="1">
    <location>
        <begin position="291"/>
        <end position="427"/>
    </location>
</feature>
<dbReference type="Proteomes" id="UP000694546">
    <property type="component" value="Chromosome 21"/>
</dbReference>
<dbReference type="GO" id="GO:0005085">
    <property type="term" value="F:guanyl-nucleotide exchange factor activity"/>
    <property type="evidence" value="ECO:0007669"/>
    <property type="project" value="TreeGrafter"/>
</dbReference>
<dbReference type="Ensembl" id="ENSGMOT00000052225.1">
    <property type="protein sequence ID" value="ENSGMOP00000033260.1"/>
    <property type="gene ID" value="ENSGMOG00000037113.1"/>
</dbReference>
<evidence type="ECO:0000313" key="3">
    <source>
        <dbReference type="Proteomes" id="UP000694546"/>
    </source>
</evidence>
<proteinExistence type="predicted"/>
<feature type="region of interest" description="Disordered" evidence="1">
    <location>
        <begin position="490"/>
        <end position="516"/>
    </location>
</feature>
<feature type="compositionally biased region" description="Polar residues" evidence="1">
    <location>
        <begin position="25"/>
        <end position="42"/>
    </location>
</feature>
<accession>A0A8C5FFM5</accession>
<organism evidence="2 3">
    <name type="scientific">Gadus morhua</name>
    <name type="common">Atlantic cod</name>
    <dbReference type="NCBI Taxonomy" id="8049"/>
    <lineage>
        <taxon>Eukaryota</taxon>
        <taxon>Metazoa</taxon>
        <taxon>Chordata</taxon>
        <taxon>Craniata</taxon>
        <taxon>Vertebrata</taxon>
        <taxon>Euteleostomi</taxon>
        <taxon>Actinopterygii</taxon>
        <taxon>Neopterygii</taxon>
        <taxon>Teleostei</taxon>
        <taxon>Neoteleostei</taxon>
        <taxon>Acanthomorphata</taxon>
        <taxon>Zeiogadaria</taxon>
        <taxon>Gadariae</taxon>
        <taxon>Gadiformes</taxon>
        <taxon>Gadoidei</taxon>
        <taxon>Gadidae</taxon>
        <taxon>Gadus</taxon>
    </lineage>
</organism>
<evidence type="ECO:0000256" key="1">
    <source>
        <dbReference type="SAM" id="MobiDB-lite"/>
    </source>
</evidence>
<sequence>HFQGSTRRPSQASDDALSPNCLSPRLSSRTGSIHSPKITSPCSDGPEVFRPADANMLSPRDDDGGVTGGAPQRRDSTLSKHDQLLIGKIKSYYEVAESHDPAFCLRRRESLTSIPTGLVRNSVSHFNCIPTDTPHPGEGVQGNVGYSSALATAPVLQEEFRSSSEMIQIWQAMESSRTAAGGLPANPNSDGEKGGSDLGTIAEETPSVSKQRTNGPAGRAGSLRETLKLVLELRGQTQGQSVQLEKDSQDDLDSAKSKVLSLARQYSQRIKTSKPTVRVQAADPRLGKRALASVVEESETSGKPSLSLPLVPGHQPRTAPRLSPVEPGAPGPDPGARARSRSPNSPPPMEGFCWPDVRELRSKYGLSDGPAPGQVPVGRSMSVPEGMTTDGGIKRRSSYTFPLLPPAERGEGGAEGGGADTPPEDAGRYRLQRTKSLDHRLSGVPLGRLEKLPEEASNGGFHGYYISGEAGLPGDESRRVVVVEKLPDEPAVATGDAAEAAGGEEGGENFVQIRSPTSREKISIRAVIDRCRAYQETEEYKLREEDAAKTEAGLGGARGKEPDKSAASSTEPEGQESGSTQQSVVKNLRQKFQKLK</sequence>
<name>A0A8C5FFM5_GADMO</name>
<feature type="region of interest" description="Disordered" evidence="1">
    <location>
        <begin position="1"/>
        <end position="79"/>
    </location>
</feature>
<reference evidence="2" key="1">
    <citation type="submission" date="2025-08" db="UniProtKB">
        <authorList>
            <consortium name="Ensembl"/>
        </authorList>
    </citation>
    <scope>IDENTIFICATION</scope>
</reference>
<evidence type="ECO:0000313" key="2">
    <source>
        <dbReference type="Ensembl" id="ENSGMOP00000033260.1"/>
    </source>
</evidence>
<feature type="compositionally biased region" description="Basic and acidic residues" evidence="1">
    <location>
        <begin position="539"/>
        <end position="549"/>
    </location>
</feature>
<reference evidence="2" key="2">
    <citation type="submission" date="2025-09" db="UniProtKB">
        <authorList>
            <consortium name="Ensembl"/>
        </authorList>
    </citation>
    <scope>IDENTIFICATION</scope>
</reference>
<dbReference type="GeneTree" id="ENSGT00940000156521"/>
<dbReference type="PANTHER" id="PTHR45924:SF4">
    <property type="entry name" value="PLECKSTRIN HOMOLOGY DOMAIN-CONTAINING FAMILY G MEMBER 3"/>
    <property type="match status" value="1"/>
</dbReference>
<feature type="region of interest" description="Disordered" evidence="1">
    <location>
        <begin position="179"/>
        <end position="222"/>
    </location>
</feature>
<feature type="compositionally biased region" description="Polar residues" evidence="1">
    <location>
        <begin position="1"/>
        <end position="13"/>
    </location>
</feature>
<keyword evidence="3" id="KW-1185">Reference proteome</keyword>
<dbReference type="GO" id="GO:0031267">
    <property type="term" value="F:small GTPase binding"/>
    <property type="evidence" value="ECO:0007669"/>
    <property type="project" value="TreeGrafter"/>
</dbReference>
<dbReference type="PANTHER" id="PTHR45924">
    <property type="entry name" value="FI17866P1"/>
    <property type="match status" value="1"/>
</dbReference>
<protein>
    <submittedName>
        <fullName evidence="2">Uncharacterized protein</fullName>
    </submittedName>
</protein>
<feature type="region of interest" description="Disordered" evidence="1">
    <location>
        <begin position="539"/>
        <end position="596"/>
    </location>
</feature>
<feature type="compositionally biased region" description="Basic and acidic residues" evidence="1">
    <location>
        <begin position="244"/>
        <end position="256"/>
    </location>
</feature>
<feature type="region of interest" description="Disordered" evidence="1">
    <location>
        <begin position="236"/>
        <end position="256"/>
    </location>
</feature>
<dbReference type="GO" id="GO:2000114">
    <property type="term" value="P:regulation of establishment of cell polarity"/>
    <property type="evidence" value="ECO:0007669"/>
    <property type="project" value="TreeGrafter"/>
</dbReference>
<feature type="compositionally biased region" description="Polar residues" evidence="1">
    <location>
        <begin position="566"/>
        <end position="585"/>
    </location>
</feature>
<dbReference type="AlphaFoldDB" id="A0A8C5FFM5"/>